<dbReference type="Pfam" id="PF00642">
    <property type="entry name" value="zf-CCCH"/>
    <property type="match status" value="1"/>
</dbReference>
<dbReference type="PANTHER" id="PTHR46156:SF1">
    <property type="entry name" value="ZINC FINGER CCCH DOMAIN-CONTAINING PROTEIN 3"/>
    <property type="match status" value="1"/>
</dbReference>
<dbReference type="GO" id="GO:0005634">
    <property type="term" value="C:nucleus"/>
    <property type="evidence" value="ECO:0007669"/>
    <property type="project" value="TreeGrafter"/>
</dbReference>
<dbReference type="STRING" id="341454.A0A4S2N247"/>
<feature type="region of interest" description="Disordered" evidence="5">
    <location>
        <begin position="376"/>
        <end position="443"/>
    </location>
</feature>
<name>A0A4S2N247_9PEZI</name>
<feature type="zinc finger region" description="C3H1-type" evidence="4">
    <location>
        <begin position="271"/>
        <end position="294"/>
    </location>
</feature>
<evidence type="ECO:0000256" key="4">
    <source>
        <dbReference type="PROSITE-ProRule" id="PRU00723"/>
    </source>
</evidence>
<evidence type="ECO:0000313" key="8">
    <source>
        <dbReference type="Proteomes" id="UP000298138"/>
    </source>
</evidence>
<dbReference type="PROSITE" id="PS50103">
    <property type="entry name" value="ZF_C3H1"/>
    <property type="match status" value="4"/>
</dbReference>
<feature type="domain" description="C3H1-type" evidence="6">
    <location>
        <begin position="239"/>
        <end position="267"/>
    </location>
</feature>
<feature type="zinc finger region" description="C3H1-type" evidence="4">
    <location>
        <begin position="239"/>
        <end position="267"/>
    </location>
</feature>
<sequence>MSEDNDALLARISSLAGQINRHKNQQDSAPRASASSQVHRGASFYRARGRGHPYWHQTRPPRGRGHTHPTAHRHKTLILNKPSSSSTGTDPSAPFSGDSIQGSAGSGATSTTTTGDGWVARRDRHMQLINSSVYDKEMENRSKAIAKTLEEKLKRREAKEQLKMTRYLQSSGHQSNHEVVIAGISYKVVASGSKLVRQSGTSLDQTPKKATVAGVQFTRSKNGNLIRTGFVRATRLQHKPINEPCKFFSTTGKCKNGKSCRYIHDPDKVAICPLYLSTGMCPDGDSCDLSHDATPHRVPACHHFLRGNCSHDDCRYAHVRVNPAAPICRAFAYYGYCSDGGNCSKRHVHECPEFDEKGDCTDPKCKLQHVERAGRKRAAAAAAAPPTPEKRRADTSGDGGSSSASDDEEDDITSDVDSEDEFLEHHRGAQEDDATMQLDYIKF</sequence>
<dbReference type="FunFam" id="4.10.1000.10:FF:000035">
    <property type="entry name" value="CCCH zinc finger protein, variant"/>
    <property type="match status" value="1"/>
</dbReference>
<evidence type="ECO:0000256" key="3">
    <source>
        <dbReference type="ARBA" id="ARBA00022833"/>
    </source>
</evidence>
<proteinExistence type="predicted"/>
<feature type="domain" description="C3H1-type" evidence="6">
    <location>
        <begin position="322"/>
        <end position="350"/>
    </location>
</feature>
<dbReference type="PANTHER" id="PTHR46156">
    <property type="entry name" value="CCCH ZINGC FINGER"/>
    <property type="match status" value="1"/>
</dbReference>
<reference evidence="7 8" key="1">
    <citation type="submission" date="2019-04" db="EMBL/GenBank/DDBJ databases">
        <title>Comparative genomics and transcriptomics to analyze fruiting body development in filamentous ascomycetes.</title>
        <authorList>
            <consortium name="DOE Joint Genome Institute"/>
            <person name="Lutkenhaus R."/>
            <person name="Traeger S."/>
            <person name="Breuer J."/>
            <person name="Kuo A."/>
            <person name="Lipzen A."/>
            <person name="Pangilinan J."/>
            <person name="Dilworth D."/>
            <person name="Sandor L."/>
            <person name="Poggeler S."/>
            <person name="Barry K."/>
            <person name="Grigoriev I.V."/>
            <person name="Nowrousian M."/>
        </authorList>
    </citation>
    <scope>NUCLEOTIDE SEQUENCE [LARGE SCALE GENOMIC DNA]</scope>
    <source>
        <strain evidence="7 8">CBS 389.68</strain>
    </source>
</reference>
<dbReference type="OrthoDB" id="410307at2759"/>
<evidence type="ECO:0000313" key="7">
    <source>
        <dbReference type="EMBL" id="TGZ83066.1"/>
    </source>
</evidence>
<feature type="compositionally biased region" description="Acidic residues" evidence="5">
    <location>
        <begin position="405"/>
        <end position="422"/>
    </location>
</feature>
<dbReference type="Gene3D" id="4.10.1000.10">
    <property type="entry name" value="Zinc finger, CCCH-type"/>
    <property type="match status" value="3"/>
</dbReference>
<dbReference type="InterPro" id="IPR036855">
    <property type="entry name" value="Znf_CCCH_sf"/>
</dbReference>
<dbReference type="AlphaFoldDB" id="A0A4S2N247"/>
<dbReference type="GO" id="GO:0008270">
    <property type="term" value="F:zinc ion binding"/>
    <property type="evidence" value="ECO:0007669"/>
    <property type="project" value="UniProtKB-KW"/>
</dbReference>
<keyword evidence="1 4" id="KW-0479">Metal-binding</keyword>
<feature type="compositionally biased region" description="Basic residues" evidence="5">
    <location>
        <begin position="47"/>
        <end position="76"/>
    </location>
</feature>
<feature type="zinc finger region" description="C3H1-type" evidence="4">
    <location>
        <begin position="322"/>
        <end position="350"/>
    </location>
</feature>
<gene>
    <name evidence="7" type="ORF">EX30DRAFT_339299</name>
</gene>
<dbReference type="EMBL" id="ML220114">
    <property type="protein sequence ID" value="TGZ83066.1"/>
    <property type="molecule type" value="Genomic_DNA"/>
</dbReference>
<dbReference type="InParanoid" id="A0A4S2N247"/>
<organism evidence="7 8">
    <name type="scientific">Ascodesmis nigricans</name>
    <dbReference type="NCBI Taxonomy" id="341454"/>
    <lineage>
        <taxon>Eukaryota</taxon>
        <taxon>Fungi</taxon>
        <taxon>Dikarya</taxon>
        <taxon>Ascomycota</taxon>
        <taxon>Pezizomycotina</taxon>
        <taxon>Pezizomycetes</taxon>
        <taxon>Pezizales</taxon>
        <taxon>Ascodesmidaceae</taxon>
        <taxon>Ascodesmis</taxon>
    </lineage>
</organism>
<dbReference type="SMART" id="SM00356">
    <property type="entry name" value="ZnF_C3H1"/>
    <property type="match status" value="4"/>
</dbReference>
<feature type="compositionally biased region" description="Polar residues" evidence="5">
    <location>
        <begin position="81"/>
        <end position="90"/>
    </location>
</feature>
<dbReference type="SUPFAM" id="SSF90229">
    <property type="entry name" value="CCCH zinc finger"/>
    <property type="match status" value="3"/>
</dbReference>
<dbReference type="Proteomes" id="UP000298138">
    <property type="component" value="Unassembled WGS sequence"/>
</dbReference>
<protein>
    <recommendedName>
        <fullName evidence="6">C3H1-type domain-containing protein</fullName>
    </recommendedName>
</protein>
<feature type="compositionally biased region" description="Low complexity" evidence="5">
    <location>
        <begin position="102"/>
        <end position="117"/>
    </location>
</feature>
<dbReference type="InterPro" id="IPR000571">
    <property type="entry name" value="Znf_CCCH"/>
</dbReference>
<feature type="region of interest" description="Disordered" evidence="5">
    <location>
        <begin position="20"/>
        <end position="39"/>
    </location>
</feature>
<feature type="domain" description="C3H1-type" evidence="6">
    <location>
        <begin position="271"/>
        <end position="294"/>
    </location>
</feature>
<evidence type="ECO:0000256" key="2">
    <source>
        <dbReference type="ARBA" id="ARBA00022771"/>
    </source>
</evidence>
<accession>A0A4S2N247</accession>
<evidence type="ECO:0000256" key="1">
    <source>
        <dbReference type="ARBA" id="ARBA00022723"/>
    </source>
</evidence>
<evidence type="ECO:0000256" key="5">
    <source>
        <dbReference type="SAM" id="MobiDB-lite"/>
    </source>
</evidence>
<feature type="region of interest" description="Disordered" evidence="5">
    <location>
        <begin position="45"/>
        <end position="123"/>
    </location>
</feature>
<keyword evidence="8" id="KW-1185">Reference proteome</keyword>
<feature type="domain" description="C3H1-type" evidence="6">
    <location>
        <begin position="295"/>
        <end position="321"/>
    </location>
</feature>
<evidence type="ECO:0000259" key="6">
    <source>
        <dbReference type="PROSITE" id="PS50103"/>
    </source>
</evidence>
<keyword evidence="2 4" id="KW-0863">Zinc-finger</keyword>
<feature type="zinc finger region" description="C3H1-type" evidence="4">
    <location>
        <begin position="295"/>
        <end position="321"/>
    </location>
</feature>
<keyword evidence="3 4" id="KW-0862">Zinc</keyword>